<accession>A0A8E2JP65</accession>
<dbReference type="Proteomes" id="UP000250140">
    <property type="component" value="Unassembled WGS sequence"/>
</dbReference>
<protein>
    <submittedName>
        <fullName evidence="1">Uncharacterized protein</fullName>
    </submittedName>
</protein>
<keyword evidence="2" id="KW-1185">Reference proteome</keyword>
<evidence type="ECO:0000313" key="2">
    <source>
        <dbReference type="Proteomes" id="UP000250140"/>
    </source>
</evidence>
<sequence>MEDPLAAVTEEGDHQPAIEIGRLGGAKQLALGWPAYHRRAAMPPPRPGYAYCTACPDAGQPNLTRGQCATTPHPALASPFPVHSQSIPNGVPGGTRGGVRACLEQMSAVSPVELRDPLFFVFPISSRKLDGRWAGNRASMARLGQDGEMTKG</sequence>
<reference evidence="1 2" key="1">
    <citation type="journal article" date="2016" name="Nat. Commun.">
        <title>Ectomycorrhizal ecology is imprinted in the genome of the dominant symbiotic fungus Cenococcum geophilum.</title>
        <authorList>
            <consortium name="DOE Joint Genome Institute"/>
            <person name="Peter M."/>
            <person name="Kohler A."/>
            <person name="Ohm R.A."/>
            <person name="Kuo A."/>
            <person name="Krutzmann J."/>
            <person name="Morin E."/>
            <person name="Arend M."/>
            <person name="Barry K.W."/>
            <person name="Binder M."/>
            <person name="Choi C."/>
            <person name="Clum A."/>
            <person name="Copeland A."/>
            <person name="Grisel N."/>
            <person name="Haridas S."/>
            <person name="Kipfer T."/>
            <person name="LaButti K."/>
            <person name="Lindquist E."/>
            <person name="Lipzen A."/>
            <person name="Maire R."/>
            <person name="Meier B."/>
            <person name="Mihaltcheva S."/>
            <person name="Molinier V."/>
            <person name="Murat C."/>
            <person name="Poggeler S."/>
            <person name="Quandt C.A."/>
            <person name="Sperisen C."/>
            <person name="Tritt A."/>
            <person name="Tisserant E."/>
            <person name="Crous P.W."/>
            <person name="Henrissat B."/>
            <person name="Nehls U."/>
            <person name="Egli S."/>
            <person name="Spatafora J.W."/>
            <person name="Grigoriev I.V."/>
            <person name="Martin F.M."/>
        </authorList>
    </citation>
    <scope>NUCLEOTIDE SEQUENCE [LARGE SCALE GENOMIC DNA]</scope>
    <source>
        <strain evidence="1 2">CBS 207.34</strain>
    </source>
</reference>
<gene>
    <name evidence="1" type="ORF">AOQ84DRAFT_226179</name>
</gene>
<evidence type="ECO:0000313" key="1">
    <source>
        <dbReference type="EMBL" id="OCL04277.1"/>
    </source>
</evidence>
<proteinExistence type="predicted"/>
<dbReference type="EMBL" id="KV750557">
    <property type="protein sequence ID" value="OCL04277.1"/>
    <property type="molecule type" value="Genomic_DNA"/>
</dbReference>
<dbReference type="AlphaFoldDB" id="A0A8E2JP65"/>
<name>A0A8E2JP65_9PEZI</name>
<organism evidence="1 2">
    <name type="scientific">Glonium stellatum</name>
    <dbReference type="NCBI Taxonomy" id="574774"/>
    <lineage>
        <taxon>Eukaryota</taxon>
        <taxon>Fungi</taxon>
        <taxon>Dikarya</taxon>
        <taxon>Ascomycota</taxon>
        <taxon>Pezizomycotina</taxon>
        <taxon>Dothideomycetes</taxon>
        <taxon>Pleosporomycetidae</taxon>
        <taxon>Gloniales</taxon>
        <taxon>Gloniaceae</taxon>
        <taxon>Glonium</taxon>
    </lineage>
</organism>